<dbReference type="OrthoDB" id="5297436at2"/>
<feature type="transmembrane region" description="Helical" evidence="1">
    <location>
        <begin position="81"/>
        <end position="100"/>
    </location>
</feature>
<keyword evidence="1" id="KW-1133">Transmembrane helix</keyword>
<keyword evidence="1" id="KW-0812">Transmembrane</keyword>
<dbReference type="Pfam" id="PF11911">
    <property type="entry name" value="DUF3429"/>
    <property type="match status" value="1"/>
</dbReference>
<feature type="transmembrane region" description="Helical" evidence="1">
    <location>
        <begin position="135"/>
        <end position="155"/>
    </location>
</feature>
<evidence type="ECO:0000313" key="2">
    <source>
        <dbReference type="EMBL" id="CUH78985.1"/>
    </source>
</evidence>
<feature type="transmembrane region" description="Helical" evidence="1">
    <location>
        <begin position="12"/>
        <end position="32"/>
    </location>
</feature>
<evidence type="ECO:0000313" key="3">
    <source>
        <dbReference type="Proteomes" id="UP000052022"/>
    </source>
</evidence>
<evidence type="ECO:0000256" key="1">
    <source>
        <dbReference type="SAM" id="Phobius"/>
    </source>
</evidence>
<feature type="transmembrane region" description="Helical" evidence="1">
    <location>
        <begin position="52"/>
        <end position="74"/>
    </location>
</feature>
<evidence type="ECO:0008006" key="4">
    <source>
        <dbReference type="Google" id="ProtNLM"/>
    </source>
</evidence>
<dbReference type="AlphaFoldDB" id="A0A0N7LZY8"/>
<dbReference type="STRING" id="928856.SAMN04488049_11044"/>
<keyword evidence="3" id="KW-1185">Reference proteome</keyword>
<sequence length="156" mass="17058">MFVKPGHIPRPALWLGLAGILPFILGALLSIAPSPDIPDGSYPLIVPADGSALMIAYGTVILCFMSGCLWGFAARSETPQWCTYGLSVLPALYVFFFVGGPNEDQLFRLALGFTGILALDWAYTRWQLAPDWWLTLRVMITAVVVPLFVIVFANLP</sequence>
<organism evidence="2 3">
    <name type="scientific">Tritonibacter multivorans</name>
    <dbReference type="NCBI Taxonomy" id="928856"/>
    <lineage>
        <taxon>Bacteria</taxon>
        <taxon>Pseudomonadati</taxon>
        <taxon>Pseudomonadota</taxon>
        <taxon>Alphaproteobacteria</taxon>
        <taxon>Rhodobacterales</taxon>
        <taxon>Paracoccaceae</taxon>
        <taxon>Tritonibacter</taxon>
    </lineage>
</organism>
<dbReference type="InterPro" id="IPR021836">
    <property type="entry name" value="DUF3429"/>
</dbReference>
<reference evidence="2 3" key="1">
    <citation type="submission" date="2015-09" db="EMBL/GenBank/DDBJ databases">
        <authorList>
            <consortium name="Swine Surveillance"/>
        </authorList>
    </citation>
    <scope>NUCLEOTIDE SEQUENCE [LARGE SCALE GENOMIC DNA]</scope>
    <source>
        <strain evidence="2 3">CECT 7557</strain>
    </source>
</reference>
<accession>A0A0N7LZY8</accession>
<dbReference type="EMBL" id="CYSD01000033">
    <property type="protein sequence ID" value="CUH78985.1"/>
    <property type="molecule type" value="Genomic_DNA"/>
</dbReference>
<dbReference type="RefSeq" id="WP_058290189.1">
    <property type="nucleotide sequence ID" value="NZ_CYSD01000033.1"/>
</dbReference>
<dbReference type="Proteomes" id="UP000052022">
    <property type="component" value="Unassembled WGS sequence"/>
</dbReference>
<name>A0A0N7LZY8_9RHOB</name>
<dbReference type="PANTHER" id="PTHR15887:SF1">
    <property type="entry name" value="TRANSMEMBRANE PROTEIN 69"/>
    <property type="match status" value="1"/>
</dbReference>
<dbReference type="PANTHER" id="PTHR15887">
    <property type="entry name" value="TRANSMEMBRANE PROTEIN 69"/>
    <property type="match status" value="1"/>
</dbReference>
<gene>
    <name evidence="2" type="ORF">TRM7557_02141</name>
</gene>
<proteinExistence type="predicted"/>
<protein>
    <recommendedName>
        <fullName evidence="4">DUF3429 domain-containing protein</fullName>
    </recommendedName>
</protein>
<keyword evidence="1" id="KW-0472">Membrane</keyword>